<dbReference type="EMBL" id="GGMS01016514">
    <property type="protein sequence ID" value="MBY85717.1"/>
    <property type="molecule type" value="Transcribed_RNA"/>
</dbReference>
<protein>
    <submittedName>
        <fullName evidence="2">Uncharacterized protein</fullName>
    </submittedName>
</protein>
<keyword evidence="1" id="KW-0812">Transmembrane</keyword>
<dbReference type="AlphaFoldDB" id="A0A2S2R6N3"/>
<feature type="transmembrane region" description="Helical" evidence="1">
    <location>
        <begin position="56"/>
        <end position="76"/>
    </location>
</feature>
<name>A0A2S2R6N3_9HEMI</name>
<accession>A0A2S2R6N3</accession>
<sequence>MRTYVATYIYLYSYSTLDRNWNETRFDHAFCVVLLSIRVKTNYCIALQQLRWYFGFYLFIYSFYIHIFFCFIVLYINMYTLNCKQVIKISLVLLIVTNMKLDTKKKSSVIYTILYTGPD</sequence>
<gene>
    <name evidence="2" type="ORF">g.147386</name>
</gene>
<keyword evidence="1" id="KW-1133">Transmembrane helix</keyword>
<evidence type="ECO:0000313" key="2">
    <source>
        <dbReference type="EMBL" id="MBY85717.1"/>
    </source>
</evidence>
<organism evidence="2">
    <name type="scientific">Sipha flava</name>
    <name type="common">yellow sugarcane aphid</name>
    <dbReference type="NCBI Taxonomy" id="143950"/>
    <lineage>
        <taxon>Eukaryota</taxon>
        <taxon>Metazoa</taxon>
        <taxon>Ecdysozoa</taxon>
        <taxon>Arthropoda</taxon>
        <taxon>Hexapoda</taxon>
        <taxon>Insecta</taxon>
        <taxon>Pterygota</taxon>
        <taxon>Neoptera</taxon>
        <taxon>Paraneoptera</taxon>
        <taxon>Hemiptera</taxon>
        <taxon>Sternorrhyncha</taxon>
        <taxon>Aphidomorpha</taxon>
        <taxon>Aphidoidea</taxon>
        <taxon>Aphididae</taxon>
        <taxon>Sipha</taxon>
    </lineage>
</organism>
<evidence type="ECO:0000256" key="1">
    <source>
        <dbReference type="SAM" id="Phobius"/>
    </source>
</evidence>
<proteinExistence type="predicted"/>
<reference evidence="2" key="1">
    <citation type="submission" date="2018-04" db="EMBL/GenBank/DDBJ databases">
        <title>Transcriptome assembly of Sipha flava.</title>
        <authorList>
            <person name="Scully E.D."/>
            <person name="Geib S.M."/>
            <person name="Palmer N.A."/>
            <person name="Koch K."/>
            <person name="Bradshaw J."/>
            <person name="Heng-Moss T."/>
            <person name="Sarath G."/>
        </authorList>
    </citation>
    <scope>NUCLEOTIDE SEQUENCE</scope>
</reference>
<keyword evidence="1" id="KW-0472">Membrane</keyword>